<reference evidence="3 4" key="1">
    <citation type="journal article" date="2017" name="Arch. Microbiol.">
        <title>Mariprofundus micogutta sp. nov., a novel iron-oxidizing zetaproteobacterium isolated from a deep-sea hydrothermal field at the Bayonnaise knoll of the Izu-Ogasawara arc, and a description of Mariprofundales ord. nov. and Zetaproteobacteria classis nov.</title>
        <authorList>
            <person name="Makita H."/>
            <person name="Tanaka E."/>
            <person name="Mitsunobu S."/>
            <person name="Miyazaki M."/>
            <person name="Nunoura T."/>
            <person name="Uematsu K."/>
            <person name="Takaki Y."/>
            <person name="Nishi S."/>
            <person name="Shimamura S."/>
            <person name="Takai K."/>
        </authorList>
    </citation>
    <scope>NUCLEOTIDE SEQUENCE [LARGE SCALE GENOMIC DNA]</scope>
    <source>
        <strain evidence="3 4">ET2</strain>
    </source>
</reference>
<keyword evidence="4" id="KW-1185">Reference proteome</keyword>
<evidence type="ECO:0000313" key="3">
    <source>
        <dbReference type="EMBL" id="GAV20737.1"/>
    </source>
</evidence>
<organism evidence="3 4">
    <name type="scientific">Mariprofundus micogutta</name>
    <dbReference type="NCBI Taxonomy" id="1921010"/>
    <lineage>
        <taxon>Bacteria</taxon>
        <taxon>Pseudomonadati</taxon>
        <taxon>Pseudomonadota</taxon>
        <taxon>Candidatius Mariprofundia</taxon>
        <taxon>Mariprofundales</taxon>
        <taxon>Mariprofundaceae</taxon>
        <taxon>Mariprofundus</taxon>
    </lineage>
</organism>
<feature type="chain" id="PRO_5013313023" evidence="1">
    <location>
        <begin position="22"/>
        <end position="138"/>
    </location>
</feature>
<dbReference type="PROSITE" id="PS51257">
    <property type="entry name" value="PROKAR_LIPOPROTEIN"/>
    <property type="match status" value="1"/>
</dbReference>
<dbReference type="OrthoDB" id="5298903at2"/>
<dbReference type="Gene3D" id="3.40.250.10">
    <property type="entry name" value="Rhodanese-like domain"/>
    <property type="match status" value="1"/>
</dbReference>
<evidence type="ECO:0000256" key="1">
    <source>
        <dbReference type="SAM" id="SignalP"/>
    </source>
</evidence>
<dbReference type="CDD" id="cd00158">
    <property type="entry name" value="RHOD"/>
    <property type="match status" value="1"/>
</dbReference>
<dbReference type="SMART" id="SM00450">
    <property type="entry name" value="RHOD"/>
    <property type="match status" value="1"/>
</dbReference>
<name>A0A1L8CPB3_9PROT</name>
<feature type="signal peptide" evidence="1">
    <location>
        <begin position="1"/>
        <end position="21"/>
    </location>
</feature>
<gene>
    <name evidence="3" type="ORF">MMIC_P1710</name>
</gene>
<comment type="caution">
    <text evidence="3">The sequence shown here is derived from an EMBL/GenBank/DDBJ whole genome shotgun (WGS) entry which is preliminary data.</text>
</comment>
<dbReference type="PANTHER" id="PTHR43031:SF1">
    <property type="entry name" value="PYRIDINE NUCLEOTIDE-DISULPHIDE OXIDOREDUCTASE"/>
    <property type="match status" value="1"/>
</dbReference>
<dbReference type="Proteomes" id="UP000231632">
    <property type="component" value="Unassembled WGS sequence"/>
</dbReference>
<dbReference type="Pfam" id="PF00581">
    <property type="entry name" value="Rhodanese"/>
    <property type="match status" value="1"/>
</dbReference>
<accession>A0A1L8CPB3</accession>
<dbReference type="InterPro" id="IPR050229">
    <property type="entry name" value="GlpE_sulfurtransferase"/>
</dbReference>
<sequence length="138" mass="14857">MVKKFGLVLMALLVIPFTASACGMGEKTAEGYENTAVKHANQHWSQGDASAVPFQFIDVRTAEEFAAGHIEGARLIPVQELAERLNEVPKDKQVYVYCRSGKRSAQASSLLAKAGFSNIENVSGGINAWTDAGFPVVK</sequence>
<dbReference type="SUPFAM" id="SSF52821">
    <property type="entry name" value="Rhodanese/Cell cycle control phosphatase"/>
    <property type="match status" value="1"/>
</dbReference>
<dbReference type="FunFam" id="3.40.250.10:FF:000049">
    <property type="entry name" value="Phage shock protein E"/>
    <property type="match status" value="1"/>
</dbReference>
<evidence type="ECO:0000259" key="2">
    <source>
        <dbReference type="PROSITE" id="PS50206"/>
    </source>
</evidence>
<dbReference type="PANTHER" id="PTHR43031">
    <property type="entry name" value="FAD-DEPENDENT OXIDOREDUCTASE"/>
    <property type="match status" value="1"/>
</dbReference>
<protein>
    <submittedName>
        <fullName evidence="3">Phage shock protein E</fullName>
    </submittedName>
</protein>
<dbReference type="PROSITE" id="PS50206">
    <property type="entry name" value="RHODANESE_3"/>
    <property type="match status" value="1"/>
</dbReference>
<feature type="domain" description="Rhodanese" evidence="2">
    <location>
        <begin position="50"/>
        <end position="138"/>
    </location>
</feature>
<dbReference type="InterPro" id="IPR001763">
    <property type="entry name" value="Rhodanese-like_dom"/>
</dbReference>
<dbReference type="AlphaFoldDB" id="A0A1L8CPB3"/>
<dbReference type="RefSeq" id="WP_072660044.1">
    <property type="nucleotide sequence ID" value="NZ_BDFD01000014.1"/>
</dbReference>
<proteinExistence type="predicted"/>
<keyword evidence="1" id="KW-0732">Signal</keyword>
<dbReference type="InterPro" id="IPR036873">
    <property type="entry name" value="Rhodanese-like_dom_sf"/>
</dbReference>
<evidence type="ECO:0000313" key="4">
    <source>
        <dbReference type="Proteomes" id="UP000231632"/>
    </source>
</evidence>
<dbReference type="EMBL" id="BDFD01000014">
    <property type="protein sequence ID" value="GAV20737.1"/>
    <property type="molecule type" value="Genomic_DNA"/>
</dbReference>
<dbReference type="STRING" id="1921010.MMIC_P1710"/>